<dbReference type="CDD" id="cd17580">
    <property type="entry name" value="REC_2_DhkD-like"/>
    <property type="match status" value="1"/>
</dbReference>
<keyword evidence="5" id="KW-1185">Reference proteome</keyword>
<dbReference type="InterPro" id="IPR050595">
    <property type="entry name" value="Bact_response_regulator"/>
</dbReference>
<gene>
    <name evidence="4" type="ORF">HAV22_18470</name>
</gene>
<dbReference type="Pfam" id="PF00072">
    <property type="entry name" value="Response_reg"/>
    <property type="match status" value="1"/>
</dbReference>
<dbReference type="Proteomes" id="UP000716322">
    <property type="component" value="Unassembled WGS sequence"/>
</dbReference>
<reference evidence="4 5" key="1">
    <citation type="submission" date="2020-03" db="EMBL/GenBank/DDBJ databases">
        <title>Genome sequence of strain Massilia sp. TW-1.</title>
        <authorList>
            <person name="Chaudhary D.K."/>
        </authorList>
    </citation>
    <scope>NUCLEOTIDE SEQUENCE [LARGE SCALE GENOMIC DNA]</scope>
    <source>
        <strain evidence="4 5">TW-1</strain>
    </source>
</reference>
<name>A0ABX0PE98_9BURK</name>
<dbReference type="SMART" id="SM00448">
    <property type="entry name" value="REC"/>
    <property type="match status" value="1"/>
</dbReference>
<evidence type="ECO:0000313" key="5">
    <source>
        <dbReference type="Proteomes" id="UP000716322"/>
    </source>
</evidence>
<dbReference type="EMBL" id="JAAQOM010000011">
    <property type="protein sequence ID" value="NIA55624.1"/>
    <property type="molecule type" value="Genomic_DNA"/>
</dbReference>
<evidence type="ECO:0000313" key="4">
    <source>
        <dbReference type="EMBL" id="NIA55624.1"/>
    </source>
</evidence>
<dbReference type="InterPro" id="IPR011006">
    <property type="entry name" value="CheY-like_superfamily"/>
</dbReference>
<dbReference type="PANTHER" id="PTHR44591:SF3">
    <property type="entry name" value="RESPONSE REGULATORY DOMAIN-CONTAINING PROTEIN"/>
    <property type="match status" value="1"/>
</dbReference>
<keyword evidence="1 2" id="KW-0597">Phosphoprotein</keyword>
<dbReference type="PANTHER" id="PTHR44591">
    <property type="entry name" value="STRESS RESPONSE REGULATOR PROTEIN 1"/>
    <property type="match status" value="1"/>
</dbReference>
<organism evidence="4 5">
    <name type="scientific">Telluria antibiotica</name>
    <dbReference type="NCBI Taxonomy" id="2717319"/>
    <lineage>
        <taxon>Bacteria</taxon>
        <taxon>Pseudomonadati</taxon>
        <taxon>Pseudomonadota</taxon>
        <taxon>Betaproteobacteria</taxon>
        <taxon>Burkholderiales</taxon>
        <taxon>Oxalobacteraceae</taxon>
        <taxon>Telluria group</taxon>
        <taxon>Telluria</taxon>
    </lineage>
</organism>
<dbReference type="PROSITE" id="PS50110">
    <property type="entry name" value="RESPONSE_REGULATORY"/>
    <property type="match status" value="1"/>
</dbReference>
<protein>
    <submittedName>
        <fullName evidence="4">Response regulator</fullName>
    </submittedName>
</protein>
<dbReference type="InterPro" id="IPR001789">
    <property type="entry name" value="Sig_transdc_resp-reg_receiver"/>
</dbReference>
<dbReference type="SUPFAM" id="SSF52172">
    <property type="entry name" value="CheY-like"/>
    <property type="match status" value="1"/>
</dbReference>
<accession>A0ABX0PE98</accession>
<evidence type="ECO:0000256" key="1">
    <source>
        <dbReference type="ARBA" id="ARBA00022553"/>
    </source>
</evidence>
<evidence type="ECO:0000259" key="3">
    <source>
        <dbReference type="PROSITE" id="PS50110"/>
    </source>
</evidence>
<dbReference type="Gene3D" id="3.40.50.2300">
    <property type="match status" value="1"/>
</dbReference>
<evidence type="ECO:0000256" key="2">
    <source>
        <dbReference type="PROSITE-ProRule" id="PRU00169"/>
    </source>
</evidence>
<feature type="modified residue" description="4-aspartylphosphate" evidence="2">
    <location>
        <position position="151"/>
    </location>
</feature>
<feature type="domain" description="Response regulatory" evidence="3">
    <location>
        <begin position="102"/>
        <end position="218"/>
    </location>
</feature>
<comment type="caution">
    <text evidence="4">The sequence shown here is derived from an EMBL/GenBank/DDBJ whole genome shotgun (WGS) entry which is preliminary data.</text>
</comment>
<sequence length="220" mass="23469">MCRADASCMRGLRARGAYFRTIGMSCRGTAGYWNERMDELIGIIEGTEDDTAWAELVHPDTTDVSPAPAKRPVERYRGRPAAPASTQAGHAAHATAGPAIRRVLVVDDNADAAQTVAMLLEVLGHETAVEYDPLQALACARERSFDAFVLDIGLPGMDGHELARQIRTLPQAAGALFIALTGYGQQQDRDASAAAGFHYHFVKPADVDALARALAGGVPE</sequence>
<proteinExistence type="predicted"/>